<evidence type="ECO:0000313" key="13">
    <source>
        <dbReference type="EMBL" id="KAJ4831282.1"/>
    </source>
</evidence>
<evidence type="ECO:0000256" key="5">
    <source>
        <dbReference type="ARBA" id="ARBA00022692"/>
    </source>
</evidence>
<evidence type="ECO:0000256" key="6">
    <source>
        <dbReference type="ARBA" id="ARBA00022729"/>
    </source>
</evidence>
<accession>A0A9Q0FH58</accession>
<feature type="compositionally biased region" description="Basic and acidic residues" evidence="12">
    <location>
        <begin position="602"/>
        <end position="612"/>
    </location>
</feature>
<evidence type="ECO:0000256" key="4">
    <source>
        <dbReference type="ARBA" id="ARBA00022614"/>
    </source>
</evidence>
<dbReference type="PROSITE" id="PS51450">
    <property type="entry name" value="LRR"/>
    <property type="match status" value="2"/>
</dbReference>
<dbReference type="Pfam" id="PF00560">
    <property type="entry name" value="LRR_1"/>
    <property type="match status" value="4"/>
</dbReference>
<feature type="non-terminal residue" evidence="13">
    <location>
        <position position="1"/>
    </location>
</feature>
<sequence>MIYIQDTKPNLTNDYPLSVSVQNLWRVLNLPALKFLDLSYINLGGATDWLKAITVHPCLMNLHFLLLLVSIHLHHLSPTSTVLFPWLLNSNRSLISLDLFKNLLQGPIPSGIGEMTSLRYLDLSKNYFQGGIPSSFRDLYNLEYLYLVEDNLTGELPCIKNCTALRGLQFYANRLNGLSECTWKLSNLEILEVDHNLMNGTTTKLNMSVLTISDVDSMDTVSPWFWELPIKLSYLDLSRNKITRDISKLPPILDDFCAVNLSSNLFHGSIPRFPVNVAVLSLSSNMFPGTASALCSISGGELTYLDLPNNLLSGELPDCWFQWKKLSILNQQNNFFSGRIPASFGSLIRIQTLHLSNNSFSGELPPALRFCQDLDVIDVGENQMFVPNSKSWTYSGRWLIVVRLRSNHFHGTIPLQLCYLTSLQILDLSNNNISGIMPDCINNLTAIAETKGTIETFCRNVSNPVVVDGLFYILPYTDNLMVIWKGMALQYGKTFGLVKSADLSNNNLSGDIPGTITTLLGMVALNLSHNQLTGIIPPTFGNLRALQSLNLSKNQVFGELPGSLQDLNYIPLSTQLQSLENSRFMGNPKLCGRPLSNVCPRDEATAKDHHPSVDNQEDGEDDDEIFGVGFYMSAGIGFFTAF</sequence>
<dbReference type="SMART" id="SM00369">
    <property type="entry name" value="LRR_TYP"/>
    <property type="match status" value="5"/>
</dbReference>
<dbReference type="InterPro" id="IPR003591">
    <property type="entry name" value="Leu-rich_rpt_typical-subtyp"/>
</dbReference>
<comment type="subcellular location">
    <subcellularLocation>
        <location evidence="1">Cell membrane</location>
        <topology evidence="1">Single-pass type I membrane protein</topology>
    </subcellularLocation>
</comment>
<keyword evidence="3" id="KW-1003">Cell membrane</keyword>
<keyword evidence="6" id="KW-0732">Signal</keyword>
<gene>
    <name evidence="13" type="ORF">Tsubulata_038027</name>
</gene>
<proteinExistence type="inferred from homology"/>
<evidence type="ECO:0000256" key="3">
    <source>
        <dbReference type="ARBA" id="ARBA00022475"/>
    </source>
</evidence>
<evidence type="ECO:0000313" key="14">
    <source>
        <dbReference type="Proteomes" id="UP001141552"/>
    </source>
</evidence>
<dbReference type="FunFam" id="3.80.10.10:FF:000041">
    <property type="entry name" value="LRR receptor-like serine/threonine-protein kinase ERECTA"/>
    <property type="match status" value="2"/>
</dbReference>
<dbReference type="OrthoDB" id="1738130at2759"/>
<evidence type="ECO:0000256" key="7">
    <source>
        <dbReference type="ARBA" id="ARBA00022737"/>
    </source>
</evidence>
<comment type="caution">
    <text evidence="13">The sequence shown here is derived from an EMBL/GenBank/DDBJ whole genome shotgun (WGS) entry which is preliminary data.</text>
</comment>
<evidence type="ECO:0000256" key="10">
    <source>
        <dbReference type="ARBA" id="ARBA00023170"/>
    </source>
</evidence>
<dbReference type="InterPro" id="IPR032675">
    <property type="entry name" value="LRR_dom_sf"/>
</dbReference>
<dbReference type="InterPro" id="IPR046956">
    <property type="entry name" value="RLP23-like"/>
</dbReference>
<organism evidence="13 14">
    <name type="scientific">Turnera subulata</name>
    <dbReference type="NCBI Taxonomy" id="218843"/>
    <lineage>
        <taxon>Eukaryota</taxon>
        <taxon>Viridiplantae</taxon>
        <taxon>Streptophyta</taxon>
        <taxon>Embryophyta</taxon>
        <taxon>Tracheophyta</taxon>
        <taxon>Spermatophyta</taxon>
        <taxon>Magnoliopsida</taxon>
        <taxon>eudicotyledons</taxon>
        <taxon>Gunneridae</taxon>
        <taxon>Pentapetalae</taxon>
        <taxon>rosids</taxon>
        <taxon>fabids</taxon>
        <taxon>Malpighiales</taxon>
        <taxon>Passifloraceae</taxon>
        <taxon>Turnera</taxon>
    </lineage>
</organism>
<evidence type="ECO:0000256" key="9">
    <source>
        <dbReference type="ARBA" id="ARBA00023136"/>
    </source>
</evidence>
<dbReference type="EMBL" id="JAKUCV010005414">
    <property type="protein sequence ID" value="KAJ4831282.1"/>
    <property type="molecule type" value="Genomic_DNA"/>
</dbReference>
<dbReference type="InterPro" id="IPR001611">
    <property type="entry name" value="Leu-rich_rpt"/>
</dbReference>
<keyword evidence="8" id="KW-1133">Transmembrane helix</keyword>
<evidence type="ECO:0000256" key="2">
    <source>
        <dbReference type="ARBA" id="ARBA00009592"/>
    </source>
</evidence>
<dbReference type="Proteomes" id="UP001141552">
    <property type="component" value="Unassembled WGS sequence"/>
</dbReference>
<keyword evidence="5" id="KW-0812">Transmembrane</keyword>
<dbReference type="PANTHER" id="PTHR48063:SF101">
    <property type="entry name" value="LRR RECEPTOR-LIKE SERINE_THREONINE-PROTEIN KINASE FLS2"/>
    <property type="match status" value="1"/>
</dbReference>
<keyword evidence="11" id="KW-0325">Glycoprotein</keyword>
<dbReference type="PANTHER" id="PTHR48063">
    <property type="entry name" value="LRR RECEPTOR-LIKE KINASE"/>
    <property type="match status" value="1"/>
</dbReference>
<keyword evidence="4" id="KW-0433">Leucine-rich repeat</keyword>
<protein>
    <recommendedName>
        <fullName evidence="15">Leucine-rich repeat-containing N-terminal plant-type domain-containing protein</fullName>
    </recommendedName>
</protein>
<evidence type="ECO:0008006" key="15">
    <source>
        <dbReference type="Google" id="ProtNLM"/>
    </source>
</evidence>
<dbReference type="Gene3D" id="3.80.10.10">
    <property type="entry name" value="Ribonuclease Inhibitor"/>
    <property type="match status" value="2"/>
</dbReference>
<keyword evidence="7" id="KW-0677">Repeat</keyword>
<evidence type="ECO:0000256" key="1">
    <source>
        <dbReference type="ARBA" id="ARBA00004251"/>
    </source>
</evidence>
<dbReference type="AlphaFoldDB" id="A0A9Q0FH58"/>
<evidence type="ECO:0000256" key="8">
    <source>
        <dbReference type="ARBA" id="ARBA00022989"/>
    </source>
</evidence>
<evidence type="ECO:0000256" key="11">
    <source>
        <dbReference type="ARBA" id="ARBA00023180"/>
    </source>
</evidence>
<keyword evidence="9" id="KW-0472">Membrane</keyword>
<feature type="region of interest" description="Disordered" evidence="12">
    <location>
        <begin position="602"/>
        <end position="621"/>
    </location>
</feature>
<evidence type="ECO:0000256" key="12">
    <source>
        <dbReference type="SAM" id="MobiDB-lite"/>
    </source>
</evidence>
<dbReference type="SUPFAM" id="SSF52058">
    <property type="entry name" value="L domain-like"/>
    <property type="match status" value="2"/>
</dbReference>
<dbReference type="Pfam" id="PF13855">
    <property type="entry name" value="LRR_8"/>
    <property type="match status" value="1"/>
</dbReference>
<reference evidence="13" key="1">
    <citation type="submission" date="2022-02" db="EMBL/GenBank/DDBJ databases">
        <authorList>
            <person name="Henning P.M."/>
            <person name="McCubbin A.G."/>
            <person name="Shore J.S."/>
        </authorList>
    </citation>
    <scope>NUCLEOTIDE SEQUENCE</scope>
    <source>
        <strain evidence="13">F60SS</strain>
        <tissue evidence="13">Leaves</tissue>
    </source>
</reference>
<dbReference type="GO" id="GO:0005886">
    <property type="term" value="C:plasma membrane"/>
    <property type="evidence" value="ECO:0007669"/>
    <property type="project" value="UniProtKB-SubCell"/>
</dbReference>
<keyword evidence="10" id="KW-0675">Receptor</keyword>
<reference evidence="13" key="2">
    <citation type="journal article" date="2023" name="Plants (Basel)">
        <title>Annotation of the Turnera subulata (Passifloraceae) Draft Genome Reveals the S-Locus Evolved after the Divergence of Turneroideae from Passifloroideae in a Stepwise Manner.</title>
        <authorList>
            <person name="Henning P.M."/>
            <person name="Roalson E.H."/>
            <person name="Mir W."/>
            <person name="McCubbin A.G."/>
            <person name="Shore J.S."/>
        </authorList>
    </citation>
    <scope>NUCLEOTIDE SEQUENCE</scope>
    <source>
        <strain evidence="13">F60SS</strain>
    </source>
</reference>
<dbReference type="PRINTS" id="PR00019">
    <property type="entry name" value="LEURICHRPT"/>
</dbReference>
<name>A0A9Q0FH58_9ROSI</name>
<comment type="similarity">
    <text evidence="2">Belongs to the RLP family.</text>
</comment>
<keyword evidence="14" id="KW-1185">Reference proteome</keyword>